<evidence type="ECO:0000256" key="1">
    <source>
        <dbReference type="PROSITE-ProRule" id="PRU00042"/>
    </source>
</evidence>
<dbReference type="AlphaFoldDB" id="A0A0C2WC31"/>
<accession>A0A0C2WC31</accession>
<evidence type="ECO:0000259" key="3">
    <source>
        <dbReference type="PROSITE" id="PS50157"/>
    </source>
</evidence>
<dbReference type="HOGENOM" id="CLU_542867_0_0_1"/>
<name>A0A0C2WC31_AMAMK</name>
<feature type="compositionally biased region" description="Polar residues" evidence="2">
    <location>
        <begin position="1"/>
        <end position="18"/>
    </location>
</feature>
<dbReference type="OrthoDB" id="3270344at2759"/>
<keyword evidence="1" id="KW-0479">Metal-binding</keyword>
<dbReference type="PROSITE" id="PS50157">
    <property type="entry name" value="ZINC_FINGER_C2H2_2"/>
    <property type="match status" value="1"/>
</dbReference>
<feature type="region of interest" description="Disordered" evidence="2">
    <location>
        <begin position="1"/>
        <end position="55"/>
    </location>
</feature>
<organism evidence="4 5">
    <name type="scientific">Amanita muscaria (strain Koide BX008)</name>
    <dbReference type="NCBI Taxonomy" id="946122"/>
    <lineage>
        <taxon>Eukaryota</taxon>
        <taxon>Fungi</taxon>
        <taxon>Dikarya</taxon>
        <taxon>Basidiomycota</taxon>
        <taxon>Agaricomycotina</taxon>
        <taxon>Agaricomycetes</taxon>
        <taxon>Agaricomycetidae</taxon>
        <taxon>Agaricales</taxon>
        <taxon>Pluteineae</taxon>
        <taxon>Amanitaceae</taxon>
        <taxon>Amanita</taxon>
    </lineage>
</organism>
<evidence type="ECO:0000313" key="5">
    <source>
        <dbReference type="Proteomes" id="UP000054549"/>
    </source>
</evidence>
<dbReference type="InParanoid" id="A0A0C2WC31"/>
<feature type="region of interest" description="Disordered" evidence="2">
    <location>
        <begin position="283"/>
        <end position="302"/>
    </location>
</feature>
<evidence type="ECO:0000256" key="2">
    <source>
        <dbReference type="SAM" id="MobiDB-lite"/>
    </source>
</evidence>
<dbReference type="STRING" id="946122.A0A0C2WC31"/>
<proteinExistence type="predicted"/>
<keyword evidence="1" id="KW-0863">Zinc-finger</keyword>
<keyword evidence="5" id="KW-1185">Reference proteome</keyword>
<dbReference type="InterPro" id="IPR013087">
    <property type="entry name" value="Znf_C2H2_type"/>
</dbReference>
<sequence length="502" mass="56644">MSNSTELKPGQYNPTPSIFQPAPTSPGTLLQRKEPPSFHEYGQKPVSPAPVSPAVTDTQEGEYEKCCITSGCEVCGMAPVGFWDEEIGGFTLKDWEAHRLTCSMPGQYSSDPVIYTPESTVLAHPQTKRRREKRTEEERINYLRADPYVAQFEAYRVLCACCDKWIRLRSNSTYCSIPWNAHRKSCLAKKVKNVYPLEERNACHHTSDNPSFHGRNPSNYAPIVESTRRNAWQRTATLGGYSLISEDEPNRVFCQRWVQPRQDSSHCNYPCLQHRRKCLARHTSGKPSFKPSYADHQRDTGVGSIQQSPKAIALVNNLIYEADCFTLAEDTNKPPSTNVYNEGIAQRMSETGLAAANYHMPDPVHRVGNSHTLTGAYNPELQTLFRNNMQPSYHPSDPVVDSTAQSLTMAVGFSTAANYDLTLTENTSMYSRVSVGNTVNWHCNFSGCQYTSRSKRDMERHCSNLSHGGCREHKCEYCGKVFVRADTLSRHVRETSCWLRQA</sequence>
<dbReference type="InterPro" id="IPR036236">
    <property type="entry name" value="Znf_C2H2_sf"/>
</dbReference>
<feature type="domain" description="C2H2-type" evidence="3">
    <location>
        <begin position="473"/>
        <end position="501"/>
    </location>
</feature>
<dbReference type="SMART" id="SM00355">
    <property type="entry name" value="ZnF_C2H2"/>
    <property type="match status" value="2"/>
</dbReference>
<dbReference type="Gene3D" id="3.30.160.60">
    <property type="entry name" value="Classic Zinc Finger"/>
    <property type="match status" value="1"/>
</dbReference>
<keyword evidence="1" id="KW-0862">Zinc</keyword>
<reference evidence="4 5" key="1">
    <citation type="submission" date="2014-04" db="EMBL/GenBank/DDBJ databases">
        <title>Evolutionary Origins and Diversification of the Mycorrhizal Mutualists.</title>
        <authorList>
            <consortium name="DOE Joint Genome Institute"/>
            <consortium name="Mycorrhizal Genomics Consortium"/>
            <person name="Kohler A."/>
            <person name="Kuo A."/>
            <person name="Nagy L.G."/>
            <person name="Floudas D."/>
            <person name="Copeland A."/>
            <person name="Barry K.W."/>
            <person name="Cichocki N."/>
            <person name="Veneault-Fourrey C."/>
            <person name="LaButti K."/>
            <person name="Lindquist E.A."/>
            <person name="Lipzen A."/>
            <person name="Lundell T."/>
            <person name="Morin E."/>
            <person name="Murat C."/>
            <person name="Riley R."/>
            <person name="Ohm R."/>
            <person name="Sun H."/>
            <person name="Tunlid A."/>
            <person name="Henrissat B."/>
            <person name="Grigoriev I.V."/>
            <person name="Hibbett D.S."/>
            <person name="Martin F."/>
        </authorList>
    </citation>
    <scope>NUCLEOTIDE SEQUENCE [LARGE SCALE GENOMIC DNA]</scope>
    <source>
        <strain evidence="4 5">Koide BX008</strain>
    </source>
</reference>
<dbReference type="GO" id="GO:0008270">
    <property type="term" value="F:zinc ion binding"/>
    <property type="evidence" value="ECO:0007669"/>
    <property type="project" value="UniProtKB-KW"/>
</dbReference>
<evidence type="ECO:0000313" key="4">
    <source>
        <dbReference type="EMBL" id="KIL58862.1"/>
    </source>
</evidence>
<protein>
    <recommendedName>
        <fullName evidence="3">C2H2-type domain-containing protein</fullName>
    </recommendedName>
</protein>
<gene>
    <name evidence="4" type="ORF">M378DRAFT_170042</name>
</gene>
<dbReference type="SUPFAM" id="SSF57667">
    <property type="entry name" value="beta-beta-alpha zinc fingers"/>
    <property type="match status" value="1"/>
</dbReference>
<dbReference type="Proteomes" id="UP000054549">
    <property type="component" value="Unassembled WGS sequence"/>
</dbReference>
<dbReference type="EMBL" id="KN818327">
    <property type="protein sequence ID" value="KIL58862.1"/>
    <property type="molecule type" value="Genomic_DNA"/>
</dbReference>